<dbReference type="RefSeq" id="YP_874311.1">
    <property type="nucleotide sequence ID" value="NC_008586.1"/>
</dbReference>
<dbReference type="InterPro" id="IPR022048">
    <property type="entry name" value="Envelope_fusion-like"/>
</dbReference>
<dbReference type="EMBL" id="DQ837165">
    <property type="protein sequence ID" value="ABI35801.1"/>
    <property type="molecule type" value="Genomic_DNA"/>
</dbReference>
<proteinExistence type="predicted"/>
<gene>
    <name evidence="4" type="ORF">QF4000120</name>
    <name evidence="3" type="ORF">wdlz-06GM2</name>
</gene>
<feature type="transmembrane region" description="Helical" evidence="1">
    <location>
        <begin position="592"/>
        <end position="609"/>
    </location>
</feature>
<dbReference type="OrthoDB" id="3109at10239"/>
<dbReference type="Proteomes" id="UP000214344">
    <property type="component" value="Segment"/>
</dbReference>
<reference evidence="4" key="5">
    <citation type="submission" date="2021-06" db="EMBL/GenBank/DDBJ databases">
        <authorList>
            <person name="Xiao Q."/>
            <person name="Zhang X.X."/>
            <person name="Tang M.J."/>
        </authorList>
    </citation>
    <scope>NUCLEOTIDE SEQUENCE</scope>
    <source>
        <strain evidence="4">QF4</strain>
    </source>
</reference>
<reference evidence="3" key="4">
    <citation type="submission" date="2013-04" db="EMBL/GenBank/DDBJ databases">
        <authorList>
            <person name="Chen J."/>
            <person name="Hu Y."/>
            <person name="Yin Y."/>
            <person name="Wang B."/>
            <person name="Zhu Y."/>
        </authorList>
    </citation>
    <scope>NUCLEOTIDE SEQUENCE</scope>
    <source>
        <strain evidence="3">Unioasis 1</strain>
    </source>
</reference>
<keyword evidence="1" id="KW-1133">Transmembrane helix</keyword>
<protein>
    <submittedName>
        <fullName evidence="2 3">Fusion protein</fullName>
    </submittedName>
</protein>
<dbReference type="EMBL" id="KC960018">
    <property type="protein sequence ID" value="AGS47860.1"/>
    <property type="molecule type" value="Genomic_DNA"/>
</dbReference>
<reference evidence="2 5" key="1">
    <citation type="journal article" date="2006" name="J. Microbiol.">
        <title>Morphological, phylogenetic and biological characteristics of Ectropis obliqua single-nucleocapsid nucleopolyhedrovirus.</title>
        <authorList>
            <person name="Ma X.C."/>
            <person name="Xu H.J."/>
            <person name="Tang M.J."/>
            <person name="Xiao Q."/>
            <person name="Hong J."/>
            <person name="Zhang C.X."/>
        </authorList>
    </citation>
    <scope>NUCLEOTIDE SEQUENCE [LARGE SCALE GENOMIC DNA]</scope>
    <source>
        <strain evidence="2 5">A1</strain>
    </source>
</reference>
<reference evidence="2" key="2">
    <citation type="submission" date="2006-07" db="EMBL/GenBank/DDBJ databases">
        <authorList>
            <person name="Zhang C.-X."/>
            <person name="Yang Z.-N."/>
            <person name="Ma X.-C."/>
            <person name="Xiao Q."/>
        </authorList>
    </citation>
    <scope>NUCLEOTIDE SEQUENCE</scope>
    <source>
        <strain evidence="2">A1</strain>
    </source>
</reference>
<dbReference type="Pfam" id="PF12259">
    <property type="entry name" value="Baculo_F"/>
    <property type="match status" value="1"/>
</dbReference>
<keyword evidence="5" id="KW-1185">Reference proteome</keyword>
<keyword evidence="1" id="KW-0812">Transmembrane</keyword>
<evidence type="ECO:0000313" key="2">
    <source>
        <dbReference type="EMBL" id="ABI35801.1"/>
    </source>
</evidence>
<accession>A0EZ21</accession>
<name>A0EZ21_9ABAC</name>
<sequence>MFEIVHKIIVWIVVCNILFANASSSFSSDDVITVKLLPHTSGFYYQPINKMQFVENLWTFVVEIDHGIIFKELNLLYNETHKFIDFINTHNVNNCTQKQIFQVEVQSYLIKKILKLVENHNDLDSKIPKAGSFGDHLALKLDHESVVMSKRRRRKRGLLNFVGSVDKFLFGVMDNNDAHLLHNVAKNENALNVQVKQLTDELITIANFIEHNDCVENEKHNVCVYAEAKINLLKAQIDEIAMLYTRLDRAVDDALSNKINSMIMTPKRLLGELMNVTNYLPPKMTWSVPLKLDNMHHLINNRIVKSHVFITKERKLLFIVEVPLINQQVYNVYQVVPIPFCVNTKCAVIVPNSKYLGISSSLTNYVRLDSDATNMCKLTVDNLLCYKPKIVYSSNEATLCDIRILLDNYQNSITNVAHDCDVRVGKFDDAIFYQISEYNQWLYVLQRDTRVSFDCDNKHLVTPLILKTGVGIISGKNLNFSCQIITPKAVMSLVQIKTNLLTTTTMNLPILTSFNLSAALQNFDKFELENFKPNTNLDYNDLTGMTQRLTELRQQMNNNTMFNSADINDDDDNWFCYIVSFIGLNCRRTETVFVYILLFIATCIIFRVYKCMCPGLCTELWSSCKRDKPTVVQVDSNLQYIGKKQKNLAVGYHVANANDSDEDEMNGGNQVFVKSY</sequence>
<dbReference type="KEGG" id="vg:5176473"/>
<dbReference type="EMBL" id="MZ394738">
    <property type="protein sequence ID" value="QWV59706.1"/>
    <property type="molecule type" value="Genomic_DNA"/>
</dbReference>
<keyword evidence="1" id="KW-0472">Membrane</keyword>
<organism evidence="2 5">
    <name type="scientific">Ectropis obliqua nucleopolyhedrovirus</name>
    <dbReference type="NCBI Taxonomy" id="59376"/>
    <lineage>
        <taxon>Viruses</taxon>
        <taxon>Viruses incertae sedis</taxon>
        <taxon>Naldaviricetes</taxon>
        <taxon>Lefavirales</taxon>
        <taxon>Baculoviridae</taxon>
        <taxon>Alphabaculovirus</taxon>
        <taxon>Alphabaculovirus ecobliquae</taxon>
    </lineage>
</organism>
<evidence type="ECO:0000313" key="5">
    <source>
        <dbReference type="Proteomes" id="UP000214344"/>
    </source>
</evidence>
<evidence type="ECO:0000256" key="1">
    <source>
        <dbReference type="SAM" id="Phobius"/>
    </source>
</evidence>
<reference evidence="2 5" key="3">
    <citation type="journal article" date="2007" name="Virology">
        <title>Genome sequence and organization of a nucleopolyhedrovirus that infects the tea looper caterpillar, Ectropis obliqua.</title>
        <authorList>
            <person name="Ma X.C."/>
            <person name="Shang J.Y."/>
            <person name="Yang Z.N."/>
            <person name="Bao Y.Y."/>
            <person name="Xiao Q."/>
            <person name="Zhang C.X."/>
        </authorList>
    </citation>
    <scope>NUCLEOTIDE SEQUENCE [LARGE SCALE GENOMIC DNA]</scope>
    <source>
        <strain evidence="2 5">A1</strain>
    </source>
</reference>
<evidence type="ECO:0000313" key="3">
    <source>
        <dbReference type="EMBL" id="AGS47860.1"/>
    </source>
</evidence>
<evidence type="ECO:0000313" key="4">
    <source>
        <dbReference type="EMBL" id="QWV59706.1"/>
    </source>
</evidence>